<feature type="compositionally biased region" description="Basic residues" evidence="1">
    <location>
        <begin position="149"/>
        <end position="160"/>
    </location>
</feature>
<accession>A0A0A9DKG8</accession>
<evidence type="ECO:0000313" key="2">
    <source>
        <dbReference type="EMBL" id="JAD88316.1"/>
    </source>
</evidence>
<organism evidence="2">
    <name type="scientific">Arundo donax</name>
    <name type="common">Giant reed</name>
    <name type="synonym">Donax arundinaceus</name>
    <dbReference type="NCBI Taxonomy" id="35708"/>
    <lineage>
        <taxon>Eukaryota</taxon>
        <taxon>Viridiplantae</taxon>
        <taxon>Streptophyta</taxon>
        <taxon>Embryophyta</taxon>
        <taxon>Tracheophyta</taxon>
        <taxon>Spermatophyta</taxon>
        <taxon>Magnoliopsida</taxon>
        <taxon>Liliopsida</taxon>
        <taxon>Poales</taxon>
        <taxon>Poaceae</taxon>
        <taxon>PACMAD clade</taxon>
        <taxon>Arundinoideae</taxon>
        <taxon>Arundineae</taxon>
        <taxon>Arundo</taxon>
    </lineage>
</organism>
<dbReference type="EMBL" id="GBRH01209579">
    <property type="protein sequence ID" value="JAD88316.1"/>
    <property type="molecule type" value="Transcribed_RNA"/>
</dbReference>
<proteinExistence type="predicted"/>
<feature type="compositionally biased region" description="Low complexity" evidence="1">
    <location>
        <begin position="46"/>
        <end position="59"/>
    </location>
</feature>
<feature type="compositionally biased region" description="Basic residues" evidence="1">
    <location>
        <begin position="62"/>
        <end position="79"/>
    </location>
</feature>
<feature type="compositionally biased region" description="Low complexity" evidence="1">
    <location>
        <begin position="116"/>
        <end position="130"/>
    </location>
</feature>
<evidence type="ECO:0000256" key="1">
    <source>
        <dbReference type="SAM" id="MobiDB-lite"/>
    </source>
</evidence>
<feature type="compositionally biased region" description="Basic residues" evidence="1">
    <location>
        <begin position="1"/>
        <end position="10"/>
    </location>
</feature>
<feature type="compositionally biased region" description="Low complexity" evidence="1">
    <location>
        <begin position="92"/>
        <end position="108"/>
    </location>
</feature>
<name>A0A0A9DKG8_ARUDO</name>
<dbReference type="AlphaFoldDB" id="A0A0A9DKG8"/>
<reference evidence="2" key="2">
    <citation type="journal article" date="2015" name="Data Brief">
        <title>Shoot transcriptome of the giant reed, Arundo donax.</title>
        <authorList>
            <person name="Barrero R.A."/>
            <person name="Guerrero F.D."/>
            <person name="Moolhuijzen P."/>
            <person name="Goolsby J.A."/>
            <person name="Tidwell J."/>
            <person name="Bellgard S.E."/>
            <person name="Bellgard M.I."/>
        </authorList>
    </citation>
    <scope>NUCLEOTIDE SEQUENCE</scope>
    <source>
        <tissue evidence="2">Shoot tissue taken approximately 20 cm above the soil surface</tissue>
    </source>
</reference>
<feature type="region of interest" description="Disordered" evidence="1">
    <location>
        <begin position="1"/>
        <end position="161"/>
    </location>
</feature>
<protein>
    <submittedName>
        <fullName evidence="2">Uncharacterized protein</fullName>
    </submittedName>
</protein>
<sequence>MAVQLRHRHPSAAGGEPGEHAPQEDGDQPQGQPYLLPVREHGGGAAAAQGAGGPIRAAARGGGRHLRRPALLPRPRRLHDRGLHLRQPPHRAPCAGGPRHPRPAAAGASLQEGRQATTAAAAAAAASCSRGGAGGGVASTERAGEGQRRKLRRRGRGVHPRLRDEVLPGARMHAGLIRQDDRSTSILMIQRRILLTRFHRRP</sequence>
<reference evidence="2" key="1">
    <citation type="submission" date="2014-09" db="EMBL/GenBank/DDBJ databases">
        <authorList>
            <person name="Magalhaes I.L.F."/>
            <person name="Oliveira U."/>
            <person name="Santos F.R."/>
            <person name="Vidigal T.H.D.A."/>
            <person name="Brescovit A.D."/>
            <person name="Santos A.J."/>
        </authorList>
    </citation>
    <scope>NUCLEOTIDE SEQUENCE</scope>
    <source>
        <tissue evidence="2">Shoot tissue taken approximately 20 cm above the soil surface</tissue>
    </source>
</reference>